<evidence type="ECO:0008006" key="3">
    <source>
        <dbReference type="Google" id="ProtNLM"/>
    </source>
</evidence>
<keyword evidence="2" id="KW-1185">Reference proteome</keyword>
<accession>A0A7W5DQB1</accession>
<dbReference type="InterPro" id="IPR038071">
    <property type="entry name" value="UROD/MetE-like_sf"/>
</dbReference>
<reference evidence="1 2" key="1">
    <citation type="submission" date="2020-08" db="EMBL/GenBank/DDBJ databases">
        <title>Genomic Encyclopedia of Type Strains, Phase IV (KMG-IV): sequencing the most valuable type-strain genomes for metagenomic binning, comparative biology and taxonomic classification.</title>
        <authorList>
            <person name="Goeker M."/>
        </authorList>
    </citation>
    <scope>NUCLEOTIDE SEQUENCE [LARGE SCALE GENOMIC DNA]</scope>
    <source>
        <strain evidence="1 2">DSM 27471</strain>
    </source>
</reference>
<evidence type="ECO:0000313" key="2">
    <source>
        <dbReference type="Proteomes" id="UP000544222"/>
    </source>
</evidence>
<sequence>MSTWKANFEASKQHYLDWWNQKGIVLTMWEHITKEGAPYANVLPPTPHKDMNQFWFDPQWRAGYLHYTMSRNSYMADILPVANTQLGPGSLGAILGADLEGREDTIWIRDKSDFNGDIILDENNKWLKLHFDLLKACKAKAQGNYFVGCPDLIEGLDVLASLKGSDNVLMDMILDPDKTLEQLQAINDAYFKVFDAIYDIINIDGEMAFCYFSIWGPGKVSKLQADISIMISEEDFRTFSMPFLQEQCNKIDYTLYHLDGVDAIRHLDAILEIGNLNAVQWTPGYGQPQGGNPQWYDLYRKILANGKSVMANWVTMDELQPLLDNVGNQGLHINVDFKSEKEIEQAMKIVEQYR</sequence>
<comment type="caution">
    <text evidence="1">The sequence shown here is derived from an EMBL/GenBank/DDBJ whole genome shotgun (WGS) entry which is preliminary data.</text>
</comment>
<organism evidence="1 2">
    <name type="scientific">Microbacter margulisiae</name>
    <dbReference type="NCBI Taxonomy" id="1350067"/>
    <lineage>
        <taxon>Bacteria</taxon>
        <taxon>Pseudomonadati</taxon>
        <taxon>Bacteroidota</taxon>
        <taxon>Bacteroidia</taxon>
        <taxon>Bacteroidales</taxon>
        <taxon>Porphyromonadaceae</taxon>
        <taxon>Microbacter</taxon>
    </lineage>
</organism>
<proteinExistence type="predicted"/>
<dbReference type="Proteomes" id="UP000544222">
    <property type="component" value="Unassembled WGS sequence"/>
</dbReference>
<dbReference type="Gene3D" id="3.20.20.210">
    <property type="match status" value="1"/>
</dbReference>
<gene>
    <name evidence="1" type="ORF">FHX64_001169</name>
</gene>
<dbReference type="AlphaFoldDB" id="A0A7W5DQB1"/>
<dbReference type="SUPFAM" id="SSF51726">
    <property type="entry name" value="UROD/MetE-like"/>
    <property type="match status" value="1"/>
</dbReference>
<evidence type="ECO:0000313" key="1">
    <source>
        <dbReference type="EMBL" id="MBB3187006.1"/>
    </source>
</evidence>
<name>A0A7W5DQB1_9PORP</name>
<dbReference type="EMBL" id="JACHYB010000001">
    <property type="protein sequence ID" value="MBB3187006.1"/>
    <property type="molecule type" value="Genomic_DNA"/>
</dbReference>
<protein>
    <recommendedName>
        <fullName evidence="3">Trimethylamine corrinoid protein 2</fullName>
    </recommendedName>
</protein>